<organism evidence="1 2">
    <name type="scientific">Streptomyces tricolor</name>
    <dbReference type="NCBI Taxonomy" id="68277"/>
    <lineage>
        <taxon>Bacteria</taxon>
        <taxon>Bacillati</taxon>
        <taxon>Actinomycetota</taxon>
        <taxon>Actinomycetes</taxon>
        <taxon>Kitasatosporales</taxon>
        <taxon>Streptomycetaceae</taxon>
        <taxon>Streptomyces</taxon>
        <taxon>Streptomyces violaceoruber group</taxon>
    </lineage>
</organism>
<evidence type="ECO:0000313" key="2">
    <source>
        <dbReference type="Proteomes" id="UP001299012"/>
    </source>
</evidence>
<keyword evidence="2" id="KW-1185">Reference proteome</keyword>
<name>A0ABS9JLU4_9ACTN</name>
<reference evidence="1 2" key="1">
    <citation type="submission" date="2022-01" db="EMBL/GenBank/DDBJ databases">
        <title>Draft Genome Sequences of Seven Type Strains of the Genus Streptomyces.</title>
        <authorList>
            <person name="Aziz S."/>
            <person name="Coretto E."/>
            <person name="Chronakova A."/>
            <person name="Sproer C."/>
            <person name="Huber K."/>
            <person name="Nouioui I."/>
            <person name="Gross H."/>
        </authorList>
    </citation>
    <scope>NUCLEOTIDE SEQUENCE [LARGE SCALE GENOMIC DNA]</scope>
    <source>
        <strain evidence="1 2">DSM 41685</strain>
    </source>
</reference>
<accession>A0ABS9JLU4</accession>
<sequence>MTALQPEITALIARQQRLAEGIAAEARHQMDPAEIDVETAFTRLACEHPKACSCDSNYPGWTPGGAA</sequence>
<protein>
    <submittedName>
        <fullName evidence="1">Uncharacterized protein</fullName>
    </submittedName>
</protein>
<dbReference type="EMBL" id="JAKKZF010000111">
    <property type="protein sequence ID" value="MCG0066532.1"/>
    <property type="molecule type" value="Genomic_DNA"/>
</dbReference>
<proteinExistence type="predicted"/>
<dbReference type="Proteomes" id="UP001299012">
    <property type="component" value="Unassembled WGS sequence"/>
</dbReference>
<comment type="caution">
    <text evidence="1">The sequence shown here is derived from an EMBL/GenBank/DDBJ whole genome shotgun (WGS) entry which is preliminary data.</text>
</comment>
<evidence type="ECO:0000313" key="1">
    <source>
        <dbReference type="EMBL" id="MCG0066532.1"/>
    </source>
</evidence>
<gene>
    <name evidence="1" type="ORF">L0F81_25160</name>
</gene>
<dbReference type="RefSeq" id="WP_107502101.1">
    <property type="nucleotide sequence ID" value="NZ_JAKKZF010000111.1"/>
</dbReference>